<accession>A0A5C6FG04</accession>
<evidence type="ECO:0000259" key="2">
    <source>
        <dbReference type="SMART" id="SM00460"/>
    </source>
</evidence>
<reference evidence="3 4" key="1">
    <citation type="submission" date="2019-02" db="EMBL/GenBank/DDBJ databases">
        <title>Deep-cultivation of Planctomycetes and their phenomic and genomic characterization uncovers novel biology.</title>
        <authorList>
            <person name="Wiegand S."/>
            <person name="Jogler M."/>
            <person name="Boedeker C."/>
            <person name="Pinto D."/>
            <person name="Vollmers J."/>
            <person name="Rivas-Marin E."/>
            <person name="Kohn T."/>
            <person name="Peeters S.H."/>
            <person name="Heuer A."/>
            <person name="Rast P."/>
            <person name="Oberbeckmann S."/>
            <person name="Bunk B."/>
            <person name="Jeske O."/>
            <person name="Meyerdierks A."/>
            <person name="Storesund J.E."/>
            <person name="Kallscheuer N."/>
            <person name="Luecker S."/>
            <person name="Lage O.M."/>
            <person name="Pohl T."/>
            <person name="Merkel B.J."/>
            <person name="Hornburger P."/>
            <person name="Mueller R.-W."/>
            <person name="Bruemmer F."/>
            <person name="Labrenz M."/>
            <person name="Spormann A.M."/>
            <person name="Op Den Camp H."/>
            <person name="Overmann J."/>
            <person name="Amann R."/>
            <person name="Jetten M.S.M."/>
            <person name="Mascher T."/>
            <person name="Medema M.H."/>
            <person name="Devos D.P."/>
            <person name="Kaster A.-K."/>
            <person name="Ovreas L."/>
            <person name="Rohde M."/>
            <person name="Galperin M.Y."/>
            <person name="Jogler C."/>
        </authorList>
    </citation>
    <scope>NUCLEOTIDE SEQUENCE [LARGE SCALE GENOMIC DNA]</scope>
    <source>
        <strain evidence="3 4">Poly51</strain>
    </source>
</reference>
<comment type="caution">
    <text evidence="3">The sequence shown here is derived from an EMBL/GenBank/DDBJ whole genome shotgun (WGS) entry which is preliminary data.</text>
</comment>
<feature type="domain" description="Transglutaminase-like" evidence="2">
    <location>
        <begin position="489"/>
        <end position="562"/>
    </location>
</feature>
<feature type="transmembrane region" description="Helical" evidence="1">
    <location>
        <begin position="12"/>
        <end position="32"/>
    </location>
</feature>
<evidence type="ECO:0000313" key="4">
    <source>
        <dbReference type="Proteomes" id="UP000318288"/>
    </source>
</evidence>
<keyword evidence="1" id="KW-0472">Membrane</keyword>
<dbReference type="InterPro" id="IPR052901">
    <property type="entry name" value="Bact_TGase-like"/>
</dbReference>
<protein>
    <submittedName>
        <fullName evidence="3">Protein-glutamine gamma-glutamyltransferase</fullName>
        <ecNumber evidence="3">2.3.2.13</ecNumber>
    </submittedName>
</protein>
<dbReference type="SMART" id="SM00460">
    <property type="entry name" value="TGc"/>
    <property type="match status" value="1"/>
</dbReference>
<dbReference type="Proteomes" id="UP000318288">
    <property type="component" value="Unassembled WGS sequence"/>
</dbReference>
<dbReference type="InterPro" id="IPR002931">
    <property type="entry name" value="Transglutaminase-like"/>
</dbReference>
<dbReference type="EC" id="2.3.2.13" evidence="3"/>
<evidence type="ECO:0000256" key="1">
    <source>
        <dbReference type="SAM" id="Phobius"/>
    </source>
</evidence>
<dbReference type="PANTHER" id="PTHR42736">
    <property type="entry name" value="PROTEIN-GLUTAMINE GAMMA-GLUTAMYLTRANSFERASE"/>
    <property type="match status" value="1"/>
</dbReference>
<feature type="transmembrane region" description="Helical" evidence="1">
    <location>
        <begin position="130"/>
        <end position="149"/>
    </location>
</feature>
<dbReference type="PANTHER" id="PTHR42736:SF1">
    <property type="entry name" value="PROTEIN-GLUTAMINE GAMMA-GLUTAMYLTRANSFERASE"/>
    <property type="match status" value="1"/>
</dbReference>
<dbReference type="EMBL" id="SJPW01000001">
    <property type="protein sequence ID" value="TWU60461.1"/>
    <property type="molecule type" value="Genomic_DNA"/>
</dbReference>
<dbReference type="RefSeq" id="WP_186775318.1">
    <property type="nucleotide sequence ID" value="NZ_SJPW01000001.1"/>
</dbReference>
<dbReference type="GO" id="GO:0003810">
    <property type="term" value="F:protein-glutamine gamma-glutamyltransferase activity"/>
    <property type="evidence" value="ECO:0007669"/>
    <property type="project" value="UniProtKB-EC"/>
</dbReference>
<proteinExistence type="predicted"/>
<feature type="transmembrane region" description="Helical" evidence="1">
    <location>
        <begin position="72"/>
        <end position="89"/>
    </location>
</feature>
<feature type="transmembrane region" description="Helical" evidence="1">
    <location>
        <begin position="101"/>
        <end position="123"/>
    </location>
</feature>
<dbReference type="InterPro" id="IPR038765">
    <property type="entry name" value="Papain-like_cys_pep_sf"/>
</dbReference>
<gene>
    <name evidence="3" type="primary">tgpA_1</name>
    <name evidence="3" type="ORF">Poly51_07370</name>
</gene>
<name>A0A5C6FG04_9BACT</name>
<keyword evidence="3" id="KW-0808">Transferase</keyword>
<keyword evidence="1" id="KW-1133">Transmembrane helix</keyword>
<dbReference type="AlphaFoldDB" id="A0A5C6FG04"/>
<dbReference type="Gene3D" id="3.10.620.30">
    <property type="match status" value="1"/>
</dbReference>
<keyword evidence="3" id="KW-0012">Acyltransferase</keyword>
<keyword evidence="4" id="KW-1185">Reference proteome</keyword>
<feature type="transmembrane region" description="Helical" evidence="1">
    <location>
        <begin position="38"/>
        <end position="60"/>
    </location>
</feature>
<evidence type="ECO:0000313" key="3">
    <source>
        <dbReference type="EMBL" id="TWU60461.1"/>
    </source>
</evidence>
<dbReference type="SUPFAM" id="SSF54001">
    <property type="entry name" value="Cysteine proteinases"/>
    <property type="match status" value="1"/>
</dbReference>
<feature type="transmembrane region" description="Helical" evidence="1">
    <location>
        <begin position="155"/>
        <end position="177"/>
    </location>
</feature>
<feature type="transmembrane region" description="Helical" evidence="1">
    <location>
        <begin position="198"/>
        <end position="219"/>
    </location>
</feature>
<sequence length="727" mass="79582">MTEQAKFERAKLLLGALLVAEMMFLASTFSGLSVIGPLTLLAVAVVAARHFFGTSGSAVVLKRSAVPRSIKWMLQFAFVLAVMGLTFTWRVSGRMGVGANVISLGVDVVAHVAFFISLVVWVSRPERGHVSLLPLGLTMMMLCVAAGGVSQSLAAQTTVGLVSCVGFCAASQIILAAKQGRATKPLSYVNADHEKSAWLGPICAVLALSVLMMVTSAVASVTESMLPGIQDDLKHQLQASLDVIGEQSYVGGTRYVSGSRLGSVREHLTIDPQGLALRVFANSPPGYLRGTVFDVYRSSRWYSSSRGNRDGDNPDVAEGDFVLEPSGVAATSTKSTLRRKLNRFVLRPEVANSPSVKRAVTLEIYADPTKGRTVFLPLTTSWIEAASQEIIVSRSIAIKVGVDVSLPCVAGVSDRLAAQTIAPGQRRALEDIPRGLTDLVATITDEVCEGATTSRQKSEAISNYFQKNFRYGLNKTKAPSRVDPLAYFLQTRHVAHCEYFASATVLMLRHAGIPSRYVTGYVADELGESEPDLWLARNRDAHAWAEAFDEESGQWFAVESTPGRVYQTIAADASDNGDIFDGSSDLVTAVSDNEGWLSRIAGYLFAMRVTDSLLFLFRIAQLPLVCGLAYIWWTKFWKPSRAGINFLDQQCRRRLEQVDRRLKKLSLVRRPTETLYQFADRVQQHATELQPALSLSRHETMNLAASWYRTYADARYQGKLPPEFESV</sequence>
<keyword evidence="1" id="KW-0812">Transmembrane</keyword>
<dbReference type="Pfam" id="PF01841">
    <property type="entry name" value="Transglut_core"/>
    <property type="match status" value="1"/>
</dbReference>
<organism evidence="3 4">
    <name type="scientific">Rubripirellula tenax</name>
    <dbReference type="NCBI Taxonomy" id="2528015"/>
    <lineage>
        <taxon>Bacteria</taxon>
        <taxon>Pseudomonadati</taxon>
        <taxon>Planctomycetota</taxon>
        <taxon>Planctomycetia</taxon>
        <taxon>Pirellulales</taxon>
        <taxon>Pirellulaceae</taxon>
        <taxon>Rubripirellula</taxon>
    </lineage>
</organism>